<evidence type="ECO:0000256" key="1">
    <source>
        <dbReference type="SAM" id="MobiDB-lite"/>
    </source>
</evidence>
<dbReference type="Proteomes" id="UP001174909">
    <property type="component" value="Unassembled WGS sequence"/>
</dbReference>
<accession>A0AA35SY08</accession>
<gene>
    <name evidence="2" type="ORF">GBAR_LOCUS20895</name>
</gene>
<protein>
    <submittedName>
        <fullName evidence="2">Uncharacterized protein</fullName>
    </submittedName>
</protein>
<sequence>MSEGGKKATPMDQAAKSRIMSSEYKGNDGKSTGWSSRAQSAADRNYPQHHGKDSSVSYTPLVCLFFGTNDSTLNS</sequence>
<feature type="compositionally biased region" description="Polar residues" evidence="1">
    <location>
        <begin position="29"/>
        <end position="39"/>
    </location>
</feature>
<dbReference type="AlphaFoldDB" id="A0AA35SY08"/>
<name>A0AA35SY08_GEOBA</name>
<proteinExistence type="predicted"/>
<evidence type="ECO:0000313" key="2">
    <source>
        <dbReference type="EMBL" id="CAI8037372.1"/>
    </source>
</evidence>
<keyword evidence="3" id="KW-1185">Reference proteome</keyword>
<reference evidence="2" key="1">
    <citation type="submission" date="2023-03" db="EMBL/GenBank/DDBJ databases">
        <authorList>
            <person name="Steffen K."/>
            <person name="Cardenas P."/>
        </authorList>
    </citation>
    <scope>NUCLEOTIDE SEQUENCE</scope>
</reference>
<comment type="caution">
    <text evidence="2">The sequence shown here is derived from an EMBL/GenBank/DDBJ whole genome shotgun (WGS) entry which is preliminary data.</text>
</comment>
<dbReference type="EMBL" id="CASHTH010002930">
    <property type="protein sequence ID" value="CAI8037372.1"/>
    <property type="molecule type" value="Genomic_DNA"/>
</dbReference>
<organism evidence="2 3">
    <name type="scientific">Geodia barretti</name>
    <name type="common">Barrett's horny sponge</name>
    <dbReference type="NCBI Taxonomy" id="519541"/>
    <lineage>
        <taxon>Eukaryota</taxon>
        <taxon>Metazoa</taxon>
        <taxon>Porifera</taxon>
        <taxon>Demospongiae</taxon>
        <taxon>Heteroscleromorpha</taxon>
        <taxon>Tetractinellida</taxon>
        <taxon>Astrophorina</taxon>
        <taxon>Geodiidae</taxon>
        <taxon>Geodia</taxon>
    </lineage>
</organism>
<feature type="region of interest" description="Disordered" evidence="1">
    <location>
        <begin position="1"/>
        <end position="55"/>
    </location>
</feature>
<evidence type="ECO:0000313" key="3">
    <source>
        <dbReference type="Proteomes" id="UP001174909"/>
    </source>
</evidence>